<feature type="transmembrane region" description="Helical" evidence="7">
    <location>
        <begin position="443"/>
        <end position="463"/>
    </location>
</feature>
<evidence type="ECO:0000256" key="2">
    <source>
        <dbReference type="ARBA" id="ARBA00022475"/>
    </source>
</evidence>
<dbReference type="Pfam" id="PF02687">
    <property type="entry name" value="FtsX"/>
    <property type="match status" value="2"/>
</dbReference>
<dbReference type="RefSeq" id="WP_066130301.1">
    <property type="nucleotide sequence ID" value="NZ_KQ959886.1"/>
</dbReference>
<keyword evidence="5 7" id="KW-0472">Membrane</keyword>
<dbReference type="EMBL" id="LSDB01000036">
    <property type="protein sequence ID" value="KXB57695.1"/>
    <property type="molecule type" value="Genomic_DNA"/>
</dbReference>
<dbReference type="PANTHER" id="PTHR30287">
    <property type="entry name" value="MEMBRANE COMPONENT OF PREDICTED ABC SUPERFAMILY METABOLITE UPTAKE TRANSPORTER"/>
    <property type="match status" value="1"/>
</dbReference>
<evidence type="ECO:0000313" key="10">
    <source>
        <dbReference type="Proteomes" id="UP000070467"/>
    </source>
</evidence>
<keyword evidence="2" id="KW-1003">Cell membrane</keyword>
<feature type="transmembrane region" description="Helical" evidence="7">
    <location>
        <begin position="796"/>
        <end position="815"/>
    </location>
</feature>
<evidence type="ECO:0000313" key="9">
    <source>
        <dbReference type="EMBL" id="KXB57695.1"/>
    </source>
</evidence>
<protein>
    <submittedName>
        <fullName evidence="9">Phage head-tail adaptor</fullName>
    </submittedName>
</protein>
<dbReference type="InterPro" id="IPR003838">
    <property type="entry name" value="ABC3_permease_C"/>
</dbReference>
<evidence type="ECO:0000259" key="8">
    <source>
        <dbReference type="Pfam" id="PF02687"/>
    </source>
</evidence>
<name>A0ABR5TLH1_9BACL</name>
<evidence type="ECO:0000256" key="3">
    <source>
        <dbReference type="ARBA" id="ARBA00022692"/>
    </source>
</evidence>
<organism evidence="9 10">
    <name type="scientific">Gemelliphila asaccharolytica</name>
    <dbReference type="NCBI Taxonomy" id="502393"/>
    <lineage>
        <taxon>Bacteria</taxon>
        <taxon>Bacillati</taxon>
        <taxon>Bacillota</taxon>
        <taxon>Bacilli</taxon>
        <taxon>Bacillales</taxon>
        <taxon>Gemellaceae</taxon>
        <taxon>Gemelliphila</taxon>
    </lineage>
</organism>
<feature type="transmembrane region" description="Helical" evidence="7">
    <location>
        <begin position="347"/>
        <end position="367"/>
    </location>
</feature>
<gene>
    <name evidence="9" type="ORF">HMPREF1871_00815</name>
</gene>
<accession>A0ABR5TLH1</accession>
<feature type="domain" description="ABC3 transporter permease C-terminal" evidence="8">
    <location>
        <begin position="349"/>
        <end position="470"/>
    </location>
</feature>
<dbReference type="PANTHER" id="PTHR30287:SF1">
    <property type="entry name" value="INNER MEMBRANE PROTEIN"/>
    <property type="match status" value="1"/>
</dbReference>
<evidence type="ECO:0000256" key="4">
    <source>
        <dbReference type="ARBA" id="ARBA00022989"/>
    </source>
</evidence>
<feature type="domain" description="ABC3 transporter permease C-terminal" evidence="8">
    <location>
        <begin position="746"/>
        <end position="856"/>
    </location>
</feature>
<feature type="transmembrane region" description="Helical" evidence="7">
    <location>
        <begin position="743"/>
        <end position="764"/>
    </location>
</feature>
<keyword evidence="3 7" id="KW-0812">Transmembrane</keyword>
<dbReference type="Proteomes" id="UP000070467">
    <property type="component" value="Unassembled WGS sequence"/>
</dbReference>
<feature type="transmembrane region" description="Helical" evidence="7">
    <location>
        <begin position="19"/>
        <end position="36"/>
    </location>
</feature>
<keyword evidence="6" id="KW-0175">Coiled coil</keyword>
<comment type="caution">
    <text evidence="9">The sequence shown here is derived from an EMBL/GenBank/DDBJ whole genome shotgun (WGS) entry which is preliminary data.</text>
</comment>
<feature type="coiled-coil region" evidence="6">
    <location>
        <begin position="222"/>
        <end position="314"/>
    </location>
</feature>
<sequence length="873" mass="101068">MNILTKDTLREIIKTKTKFISIMIIMLLGVFVFVGLEETPKAIKNTANTYLNSIDMYDLKVTNAFGITEEDVNVVKSLNNIKYAETYYSKKIKVDKINDEINLISLPQKIALTKQIEGRLPKEENEIVITEALKNQYSLGETILIKEQYRQEANQIELKNKEYKIVGFVYGADFPDNSSNNKVSKNYFAYVSKENFISNKYSGINILLTDFDTRDFSDDSYYKKLSLYREDLAEKLKKQQEEHNKNFKETANANLEENKSKIELLKTRLNESKKNLESIKYILPEKYEKESKEIKEKEKTLQEQEEKLQISEKKINNKNYPRFRIESVKENATYAKFINSADSLKDIANIFSIFLYAVAILVTLTTITRMIEENRINIGTLKSLGYSDIEISKKYYVYGITSSLVGGMLGIILAYNILVPAVYNSYAKSLVMKIPIIQKDINIIIISLLISVICVVLSVHIPLRKLLKENTSSLLRPKVPERAKRIFLEKISFIWKRLNFLRKVTFRNIFCYKIRMLMTIFGVLGCLSLMFVGFGIRNSIENLEPEQFDKITKYDILAVYNPYISDFEKKGIKKTINQNTDVEKSQEISVGQATIESDNRVVDKITMFILEKDEKDFFNLKKGIKKLSLDDNGVIIDEKLAHLYKLKVGDNLKIFFDDKEYTVKISAINENYIEHNMYLKKEYFEKTFAENYEKNAYLIKTNHDKDKTENIVESLDKNENISFVKNNMAIRKIIEDQVEAVDILVIVIVLCSTSLALVVLYNLINVNVSERIRELSTIKVLGFYSKEVTLYVFREIFYLTLIGIIIGNFIGVLLYRKIILDLAGRNMMFDSKPSYLTYVISTALTLIIVICVMVLMHFRLKKVNMVEALKGVE</sequence>
<reference evidence="9 10" key="1">
    <citation type="submission" date="2016-01" db="EMBL/GenBank/DDBJ databases">
        <authorList>
            <person name="Mitreva M."/>
            <person name="Pepin K.H."/>
            <person name="Mihindukulasuriya K.A."/>
            <person name="Fulton R."/>
            <person name="Fronick C."/>
            <person name="O'Laughlin M."/>
            <person name="Miner T."/>
            <person name="Herter B."/>
            <person name="Rosa B.A."/>
            <person name="Cordes M."/>
            <person name="Tomlinson C."/>
            <person name="Wollam A."/>
            <person name="Palsikar V.B."/>
            <person name="Mardis E.R."/>
            <person name="Wilson R.K."/>
        </authorList>
    </citation>
    <scope>NUCLEOTIDE SEQUENCE [LARGE SCALE GENOMIC DNA]</scope>
    <source>
        <strain evidence="9 10">KA00071</strain>
    </source>
</reference>
<feature type="transmembrane region" description="Helical" evidence="7">
    <location>
        <begin position="395"/>
        <end position="423"/>
    </location>
</feature>
<keyword evidence="10" id="KW-1185">Reference proteome</keyword>
<keyword evidence="4 7" id="KW-1133">Transmembrane helix</keyword>
<feature type="transmembrane region" description="Helical" evidence="7">
    <location>
        <begin position="516"/>
        <end position="536"/>
    </location>
</feature>
<evidence type="ECO:0000256" key="5">
    <source>
        <dbReference type="ARBA" id="ARBA00023136"/>
    </source>
</evidence>
<evidence type="ECO:0000256" key="6">
    <source>
        <dbReference type="SAM" id="Coils"/>
    </source>
</evidence>
<feature type="transmembrane region" description="Helical" evidence="7">
    <location>
        <begin position="835"/>
        <end position="855"/>
    </location>
</feature>
<proteinExistence type="predicted"/>
<evidence type="ECO:0000256" key="7">
    <source>
        <dbReference type="SAM" id="Phobius"/>
    </source>
</evidence>
<dbReference type="InterPro" id="IPR038766">
    <property type="entry name" value="Membrane_comp_ABC_pdt"/>
</dbReference>
<evidence type="ECO:0000256" key="1">
    <source>
        <dbReference type="ARBA" id="ARBA00004651"/>
    </source>
</evidence>
<comment type="subcellular location">
    <subcellularLocation>
        <location evidence="1">Cell membrane</location>
        <topology evidence="1">Multi-pass membrane protein</topology>
    </subcellularLocation>
</comment>